<feature type="transmembrane region" description="Helical" evidence="14">
    <location>
        <begin position="108"/>
        <end position="135"/>
    </location>
</feature>
<evidence type="ECO:0000256" key="3">
    <source>
        <dbReference type="ARBA" id="ARBA00022448"/>
    </source>
</evidence>
<evidence type="ECO:0000313" key="15">
    <source>
        <dbReference type="EMBL" id="TKR63482.1"/>
    </source>
</evidence>
<sequence>MQLLSPAAAAKCHNPLLAHRGDVRNRIRNASPSPTTPFWLLKLHQLNGPPAAIPSFAPVTSRVVIRAPVAAAVSRTTQLPSLAFRRPSAVSRRPKSTQRNTEMARLRAFLKCICVFTIIALFFALWVLHSLYFILRYHDHSERQDVTKVQSDHQLYPKIVICNRLPFSQAGLRSSPLNDNATLRYLEEWLNPSLGDQADFVPLEGAAMYQSRQILTQYLATGMVQERVTRLLYQCQDLINSCRYGGRLFSSFECCQMMRMNVGTLHGLCMVFHSPTLQQTSLNAQDKLELTFQISRNSFAANQLTAHPGIEVYLFNAYLNNDMRMATELPAPIALSDKRGVRLNIHREVRSDIRRRGCGQGTVDARSADAWAIDHGQGKFVECVITAVMANCKCMPLFAKFDRIDQTRQASQTSGPVPFQSSFDAESQAEQLFLTLNIATFENTTALR</sequence>
<dbReference type="Gene3D" id="2.60.470.10">
    <property type="entry name" value="Acid-sensing ion channels like domains"/>
    <property type="match status" value="1"/>
</dbReference>
<reference evidence="15 16" key="1">
    <citation type="journal article" date="2015" name="Genome Biol.">
        <title>Comparative genomics of Steinernema reveals deeply conserved gene regulatory networks.</title>
        <authorList>
            <person name="Dillman A.R."/>
            <person name="Macchietto M."/>
            <person name="Porter C.F."/>
            <person name="Rogers A."/>
            <person name="Williams B."/>
            <person name="Antoshechkin I."/>
            <person name="Lee M.M."/>
            <person name="Goodwin Z."/>
            <person name="Lu X."/>
            <person name="Lewis E.E."/>
            <person name="Goodrich-Blair H."/>
            <person name="Stock S.P."/>
            <person name="Adams B.J."/>
            <person name="Sternberg P.W."/>
            <person name="Mortazavi A."/>
        </authorList>
    </citation>
    <scope>NUCLEOTIDE SEQUENCE [LARGE SCALE GENOMIC DNA]</scope>
    <source>
        <strain evidence="15 16">ALL</strain>
    </source>
</reference>
<dbReference type="Proteomes" id="UP000298663">
    <property type="component" value="Unassembled WGS sequence"/>
</dbReference>
<evidence type="ECO:0000256" key="14">
    <source>
        <dbReference type="SAM" id="Phobius"/>
    </source>
</evidence>
<keyword evidence="6 14" id="KW-1133">Transmembrane helix</keyword>
<keyword evidence="9 14" id="KW-0472">Membrane</keyword>
<evidence type="ECO:0000256" key="7">
    <source>
        <dbReference type="ARBA" id="ARBA00023053"/>
    </source>
</evidence>
<dbReference type="OrthoDB" id="5820377at2759"/>
<keyword evidence="10" id="KW-0325">Glycoprotein</keyword>
<dbReference type="InterPro" id="IPR001873">
    <property type="entry name" value="ENaC"/>
</dbReference>
<evidence type="ECO:0000256" key="2">
    <source>
        <dbReference type="ARBA" id="ARBA00007193"/>
    </source>
</evidence>
<keyword evidence="8 13" id="KW-0406">Ion transport</keyword>
<organism evidence="15 16">
    <name type="scientific">Steinernema carpocapsae</name>
    <name type="common">Entomopathogenic nematode</name>
    <dbReference type="NCBI Taxonomy" id="34508"/>
    <lineage>
        <taxon>Eukaryota</taxon>
        <taxon>Metazoa</taxon>
        <taxon>Ecdysozoa</taxon>
        <taxon>Nematoda</taxon>
        <taxon>Chromadorea</taxon>
        <taxon>Rhabditida</taxon>
        <taxon>Tylenchina</taxon>
        <taxon>Panagrolaimomorpha</taxon>
        <taxon>Strongyloidoidea</taxon>
        <taxon>Steinernematidae</taxon>
        <taxon>Steinernema</taxon>
    </lineage>
</organism>
<reference evidence="15 16" key="2">
    <citation type="journal article" date="2019" name="G3 (Bethesda)">
        <title>Hybrid Assembly of the Genome of the Entomopathogenic Nematode Steinernema carpocapsae Identifies the X-Chromosome.</title>
        <authorList>
            <person name="Serra L."/>
            <person name="Macchietto M."/>
            <person name="Macias-Munoz A."/>
            <person name="McGill C.J."/>
            <person name="Rodriguez I.M."/>
            <person name="Rodriguez B."/>
            <person name="Murad R."/>
            <person name="Mortazavi A."/>
        </authorList>
    </citation>
    <scope>NUCLEOTIDE SEQUENCE [LARGE SCALE GENOMIC DNA]</scope>
    <source>
        <strain evidence="15 16">ALL</strain>
    </source>
</reference>
<comment type="subcellular location">
    <subcellularLocation>
        <location evidence="1">Membrane</location>
        <topology evidence="1">Multi-pass membrane protein</topology>
    </subcellularLocation>
</comment>
<proteinExistence type="inferred from homology"/>
<keyword evidence="16" id="KW-1185">Reference proteome</keyword>
<keyword evidence="12 13" id="KW-0407">Ion channel</keyword>
<evidence type="ECO:0000256" key="13">
    <source>
        <dbReference type="RuleBase" id="RU000679"/>
    </source>
</evidence>
<dbReference type="PANTHER" id="PTHR11690:SF300">
    <property type="entry name" value="PICKPOCKET PROTEIN 19"/>
    <property type="match status" value="1"/>
</dbReference>
<dbReference type="AlphaFoldDB" id="A0A4U5M440"/>
<comment type="caution">
    <text evidence="15">The sequence shown here is derived from an EMBL/GenBank/DDBJ whole genome shotgun (WGS) entry which is preliminary data.</text>
</comment>
<dbReference type="EMBL" id="AZBU02000010">
    <property type="protein sequence ID" value="TKR63482.1"/>
    <property type="molecule type" value="Genomic_DNA"/>
</dbReference>
<gene>
    <name evidence="15" type="ORF">L596_027307</name>
</gene>
<dbReference type="Pfam" id="PF00858">
    <property type="entry name" value="ASC"/>
    <property type="match status" value="1"/>
</dbReference>
<evidence type="ECO:0000256" key="10">
    <source>
        <dbReference type="ARBA" id="ARBA00023180"/>
    </source>
</evidence>
<keyword evidence="3 13" id="KW-0813">Transport</keyword>
<evidence type="ECO:0000256" key="6">
    <source>
        <dbReference type="ARBA" id="ARBA00022989"/>
    </source>
</evidence>
<dbReference type="GO" id="GO:0015280">
    <property type="term" value="F:ligand-gated sodium channel activity"/>
    <property type="evidence" value="ECO:0007669"/>
    <property type="project" value="TreeGrafter"/>
</dbReference>
<protein>
    <submittedName>
        <fullName evidence="15">Uncharacterized protein</fullName>
    </submittedName>
</protein>
<evidence type="ECO:0000313" key="16">
    <source>
        <dbReference type="Proteomes" id="UP000298663"/>
    </source>
</evidence>
<dbReference type="STRING" id="34508.A0A4U5M440"/>
<keyword evidence="5 13" id="KW-0812">Transmembrane</keyword>
<evidence type="ECO:0000256" key="8">
    <source>
        <dbReference type="ARBA" id="ARBA00023065"/>
    </source>
</evidence>
<keyword evidence="11 13" id="KW-0739">Sodium transport</keyword>
<dbReference type="PANTHER" id="PTHR11690">
    <property type="entry name" value="AMILORIDE-SENSITIVE SODIUM CHANNEL-RELATED"/>
    <property type="match status" value="1"/>
</dbReference>
<evidence type="ECO:0000256" key="5">
    <source>
        <dbReference type="ARBA" id="ARBA00022692"/>
    </source>
</evidence>
<evidence type="ECO:0000256" key="1">
    <source>
        <dbReference type="ARBA" id="ARBA00004141"/>
    </source>
</evidence>
<dbReference type="GO" id="GO:0005886">
    <property type="term" value="C:plasma membrane"/>
    <property type="evidence" value="ECO:0007669"/>
    <property type="project" value="TreeGrafter"/>
</dbReference>
<keyword evidence="7" id="KW-0915">Sodium</keyword>
<evidence type="ECO:0000256" key="11">
    <source>
        <dbReference type="ARBA" id="ARBA00023201"/>
    </source>
</evidence>
<evidence type="ECO:0000256" key="9">
    <source>
        <dbReference type="ARBA" id="ARBA00023136"/>
    </source>
</evidence>
<comment type="similarity">
    <text evidence="2 13">Belongs to the amiloride-sensitive sodium channel (TC 1.A.6) family.</text>
</comment>
<accession>A0A4U5M440</accession>
<evidence type="ECO:0000256" key="12">
    <source>
        <dbReference type="ARBA" id="ARBA00023303"/>
    </source>
</evidence>
<evidence type="ECO:0000256" key="4">
    <source>
        <dbReference type="ARBA" id="ARBA00022461"/>
    </source>
</evidence>
<name>A0A4U5M440_STECR</name>
<keyword evidence="4 13" id="KW-0894">Sodium channel</keyword>